<name>A0A1V4AYH5_9PAST</name>
<evidence type="ECO:0000256" key="5">
    <source>
        <dbReference type="ARBA" id="ARBA00022989"/>
    </source>
</evidence>
<keyword evidence="4 8" id="KW-0812">Transmembrane</keyword>
<comment type="similarity">
    <text evidence="8 9">Belongs to the ZipA family.</text>
</comment>
<comment type="function">
    <text evidence="8 9">Essential cell division protein that stabilizes the FtsZ protofilaments by cross-linking them and that serves as a cytoplasmic membrane anchor for the Z ring. Also required for the recruitment to the septal ring of downstream cell division proteins.</text>
</comment>
<dbReference type="PANTHER" id="PTHR38685">
    <property type="entry name" value="CELL DIVISION PROTEIN ZIPA"/>
    <property type="match status" value="1"/>
</dbReference>
<dbReference type="SUPFAM" id="SSF64383">
    <property type="entry name" value="Cell-division protein ZipA, C-terminal domain"/>
    <property type="match status" value="1"/>
</dbReference>
<dbReference type="GO" id="GO:0000917">
    <property type="term" value="P:division septum assembly"/>
    <property type="evidence" value="ECO:0007669"/>
    <property type="project" value="TreeGrafter"/>
</dbReference>
<dbReference type="GO" id="GO:0005886">
    <property type="term" value="C:plasma membrane"/>
    <property type="evidence" value="ECO:0007669"/>
    <property type="project" value="UniProtKB-SubCell"/>
</dbReference>
<gene>
    <name evidence="8 12" type="primary">zipA</name>
    <name evidence="12" type="ORF">NCTC1659_01048</name>
</gene>
<dbReference type="NCBIfam" id="TIGR02205">
    <property type="entry name" value="septum_zipA"/>
    <property type="match status" value="1"/>
</dbReference>
<proteinExistence type="inferred from homology"/>
<dbReference type="RefSeq" id="WP_078219433.1">
    <property type="nucleotide sequence ID" value="NZ_MUXZ01000056.1"/>
</dbReference>
<feature type="region of interest" description="Disordered" evidence="10">
    <location>
        <begin position="41"/>
        <end position="80"/>
    </location>
</feature>
<dbReference type="Pfam" id="PF04354">
    <property type="entry name" value="ZipA_C"/>
    <property type="match status" value="1"/>
</dbReference>
<dbReference type="GO" id="GO:0032153">
    <property type="term" value="C:cell division site"/>
    <property type="evidence" value="ECO:0007669"/>
    <property type="project" value="UniProtKB-UniRule"/>
</dbReference>
<dbReference type="InterPro" id="IPR007449">
    <property type="entry name" value="ZipA_FtsZ-bd_C"/>
</dbReference>
<dbReference type="PANTHER" id="PTHR38685:SF1">
    <property type="entry name" value="CELL DIVISION PROTEIN ZIPA"/>
    <property type="match status" value="1"/>
</dbReference>
<keyword evidence="3 8" id="KW-0132">Cell division</keyword>
<dbReference type="AlphaFoldDB" id="A0A1V4AYH5"/>
<evidence type="ECO:0000256" key="6">
    <source>
        <dbReference type="ARBA" id="ARBA00023136"/>
    </source>
</evidence>
<keyword evidence="13" id="KW-1185">Reference proteome</keyword>
<evidence type="ECO:0000256" key="9">
    <source>
        <dbReference type="RuleBase" id="RU003612"/>
    </source>
</evidence>
<keyword evidence="7 8" id="KW-0131">Cell cycle</keyword>
<evidence type="ECO:0000256" key="4">
    <source>
        <dbReference type="ARBA" id="ARBA00022692"/>
    </source>
</evidence>
<dbReference type="HAMAP" id="MF_00509">
    <property type="entry name" value="ZipA"/>
    <property type="match status" value="1"/>
</dbReference>
<evidence type="ECO:0000256" key="3">
    <source>
        <dbReference type="ARBA" id="ARBA00022618"/>
    </source>
</evidence>
<dbReference type="SMART" id="SM00771">
    <property type="entry name" value="ZipA_C"/>
    <property type="match status" value="1"/>
</dbReference>
<keyword evidence="5 8" id="KW-1133">Transmembrane helix</keyword>
<dbReference type="GO" id="GO:0043093">
    <property type="term" value="P:FtsZ-dependent cytokinesis"/>
    <property type="evidence" value="ECO:0007669"/>
    <property type="project" value="UniProtKB-UniRule"/>
</dbReference>
<keyword evidence="1 8" id="KW-1003">Cell membrane</keyword>
<feature type="transmembrane region" description="Helical" evidence="8">
    <location>
        <begin position="6"/>
        <end position="24"/>
    </location>
</feature>
<evidence type="ECO:0000259" key="11">
    <source>
        <dbReference type="SMART" id="SM00771"/>
    </source>
</evidence>
<feature type="compositionally biased region" description="Basic and acidic residues" evidence="10">
    <location>
        <begin position="41"/>
        <end position="50"/>
    </location>
</feature>
<evidence type="ECO:0000256" key="8">
    <source>
        <dbReference type="HAMAP-Rule" id="MF_00509"/>
    </source>
</evidence>
<organism evidence="12 13">
    <name type="scientific">Canicola haemoglobinophilus</name>
    <dbReference type="NCBI Taxonomy" id="733"/>
    <lineage>
        <taxon>Bacteria</taxon>
        <taxon>Pseudomonadati</taxon>
        <taxon>Pseudomonadota</taxon>
        <taxon>Gammaproteobacteria</taxon>
        <taxon>Pasteurellales</taxon>
        <taxon>Pasteurellaceae</taxon>
        <taxon>Canicola</taxon>
    </lineage>
</organism>
<evidence type="ECO:0000256" key="7">
    <source>
        <dbReference type="ARBA" id="ARBA00023306"/>
    </source>
</evidence>
<evidence type="ECO:0000256" key="2">
    <source>
        <dbReference type="ARBA" id="ARBA00022519"/>
    </source>
</evidence>
<sequence>MDLNTILIILGVVALIVLVVHGIWSNRHEKSQYFENSETFTRESRIREPQENQQYQTVSKTQQPPQMDNDYYPPKQDSHIRSEQPFYDYNEQSAIQQDIQSVDQIKISLPDSEPAYVMREDLSPKHNDYASMSIEELEKSIDLNEGINSSSQRLRQELAEISGQSSTNKVELEKNTNIHNESAVVSVEEMPKTEPQVAEKPKPVNPSFVMLYVVASENRGFNGLQLTKTLDELGFIFGKKQIYHRHVDLSITSPVLFSVANIEQPGTFDLANIVDFYTVGIALFMQLPSYGNATANLRMMIRAAKTIAQDLGGVVVTDQQEVFDDQAERDYLARVA</sequence>
<comment type="subcellular location">
    <subcellularLocation>
        <location evidence="8">Cell inner membrane</location>
        <topology evidence="8">Single-pass type I membrane protein</topology>
    </subcellularLocation>
    <text evidence="8">Localizes to the Z ring in an FtsZ-dependent manner.</text>
</comment>
<reference evidence="12 13" key="1">
    <citation type="submission" date="2018-06" db="EMBL/GenBank/DDBJ databases">
        <authorList>
            <consortium name="Pathogen Informatics"/>
            <person name="Doyle S."/>
        </authorList>
    </citation>
    <scope>NUCLEOTIDE SEQUENCE [LARGE SCALE GENOMIC DNA]</scope>
    <source>
        <strain evidence="12 13">NCTC1659</strain>
    </source>
</reference>
<dbReference type="InterPro" id="IPR011919">
    <property type="entry name" value="Cell_div_ZipA"/>
</dbReference>
<dbReference type="InterPro" id="IPR036765">
    <property type="entry name" value="ZipA_FtsZ-bd_C_sf"/>
</dbReference>
<keyword evidence="2 8" id="KW-0997">Cell inner membrane</keyword>
<dbReference type="Gene3D" id="3.30.1400.10">
    <property type="entry name" value="ZipA, C-terminal FtsZ-binding domain"/>
    <property type="match status" value="1"/>
</dbReference>
<evidence type="ECO:0000256" key="1">
    <source>
        <dbReference type="ARBA" id="ARBA00022475"/>
    </source>
</evidence>
<dbReference type="EMBL" id="UGHF01000001">
    <property type="protein sequence ID" value="STO59783.1"/>
    <property type="molecule type" value="Genomic_DNA"/>
</dbReference>
<feature type="compositionally biased region" description="Polar residues" evidence="10">
    <location>
        <begin position="51"/>
        <end position="66"/>
    </location>
</feature>
<keyword evidence="6 8" id="KW-0472">Membrane</keyword>
<feature type="domain" description="ZipA C-terminal FtsZ-binding" evidence="11">
    <location>
        <begin position="205"/>
        <end position="335"/>
    </location>
</feature>
<protein>
    <recommendedName>
        <fullName evidence="8 9">Cell division protein ZipA</fullName>
    </recommendedName>
</protein>
<dbReference type="Proteomes" id="UP000254329">
    <property type="component" value="Unassembled WGS sequence"/>
</dbReference>
<comment type="subunit">
    <text evidence="8">Interacts with FtsZ via their C-terminal domains.</text>
</comment>
<accession>A0A1V4AYH5</accession>
<evidence type="ECO:0000313" key="12">
    <source>
        <dbReference type="EMBL" id="STO59783.1"/>
    </source>
</evidence>
<evidence type="ECO:0000313" key="13">
    <source>
        <dbReference type="Proteomes" id="UP000254329"/>
    </source>
</evidence>
<dbReference type="STRING" id="733.B0186_10945"/>
<evidence type="ECO:0000256" key="10">
    <source>
        <dbReference type="SAM" id="MobiDB-lite"/>
    </source>
</evidence>